<dbReference type="Proteomes" id="UP001150581">
    <property type="component" value="Unassembled WGS sequence"/>
</dbReference>
<dbReference type="EMBL" id="JANBPG010000683">
    <property type="protein sequence ID" value="KAJ1894510.1"/>
    <property type="molecule type" value="Genomic_DNA"/>
</dbReference>
<comment type="caution">
    <text evidence="1">The sequence shown here is derived from an EMBL/GenBank/DDBJ whole genome shotgun (WGS) entry which is preliminary data.</text>
</comment>
<accession>A0ACC1IGR6</accession>
<reference evidence="1" key="1">
    <citation type="submission" date="2022-07" db="EMBL/GenBank/DDBJ databases">
        <title>Phylogenomic reconstructions and comparative analyses of Kickxellomycotina fungi.</title>
        <authorList>
            <person name="Reynolds N.K."/>
            <person name="Stajich J.E."/>
            <person name="Barry K."/>
            <person name="Grigoriev I.V."/>
            <person name="Crous P."/>
            <person name="Smith M.E."/>
        </authorList>
    </citation>
    <scope>NUCLEOTIDE SEQUENCE</scope>
    <source>
        <strain evidence="1">Benny 63K</strain>
    </source>
</reference>
<name>A0ACC1IGR6_9FUNG</name>
<sequence>MDNFHKSYFETPGVVKVWMFGTWEYSISNAEYARKVFTQSDVYQKVSPMDLILGSLGPLVVGKSLIFENGHTYRGHRTVVNPAFRRAWPTQLFKKLLIDMVEFMEDEADKPLHVLPMLYRVTIDVLGHIIMGYSFDALRNPGNHKTAMYDSLVDAIVGPVYSILPWPDKFPMGERAKQWKALDKYHAFIEGMIDDKLAESENSPALTEEERNNANLLTLLLGSYIMTKSGKSNSLSYVVLELARHPEIQQKARDIVISVIGDTRDAYPNNDQIKEIRETLRKTPIVTDIRRRLSEPVQFGPYSLPKGAVVIVDTWLMHYNPASFHEPEKFIPEPFVDDKSTDVKNVAPFTFTSFSNGARQCMGMKLSLIEQRIAIALLLLRFEWTLPANSPFWRSTPTTPAGLVMPVGLIVDLKRRH</sequence>
<organism evidence="1 2">
    <name type="scientific">Kickxella alabastrina</name>
    <dbReference type="NCBI Taxonomy" id="61397"/>
    <lineage>
        <taxon>Eukaryota</taxon>
        <taxon>Fungi</taxon>
        <taxon>Fungi incertae sedis</taxon>
        <taxon>Zoopagomycota</taxon>
        <taxon>Kickxellomycotina</taxon>
        <taxon>Kickxellomycetes</taxon>
        <taxon>Kickxellales</taxon>
        <taxon>Kickxellaceae</taxon>
        <taxon>Kickxella</taxon>
    </lineage>
</organism>
<protein>
    <submittedName>
        <fullName evidence="1">Uncharacterized protein</fullName>
    </submittedName>
</protein>
<proteinExistence type="predicted"/>
<gene>
    <name evidence="1" type="ORF">LPJ66_005146</name>
</gene>
<evidence type="ECO:0000313" key="2">
    <source>
        <dbReference type="Proteomes" id="UP001150581"/>
    </source>
</evidence>
<keyword evidence="2" id="KW-1185">Reference proteome</keyword>
<evidence type="ECO:0000313" key="1">
    <source>
        <dbReference type="EMBL" id="KAJ1894510.1"/>
    </source>
</evidence>